<evidence type="ECO:0000313" key="3">
    <source>
        <dbReference type="EMBL" id="SDM26510.1"/>
    </source>
</evidence>
<feature type="transmembrane region" description="Helical" evidence="1">
    <location>
        <begin position="47"/>
        <end position="68"/>
    </location>
</feature>
<keyword evidence="4" id="KW-1185">Reference proteome</keyword>
<keyword evidence="1" id="KW-1133">Transmembrane helix</keyword>
<keyword evidence="1" id="KW-0812">Transmembrane</keyword>
<feature type="transmembrane region" description="Helical" evidence="1">
    <location>
        <begin position="21"/>
        <end position="41"/>
    </location>
</feature>
<name>A0ABY0R1H9_9GAMM</name>
<evidence type="ECO:0000313" key="4">
    <source>
        <dbReference type="Proteomes" id="UP000182276"/>
    </source>
</evidence>
<evidence type="ECO:0000259" key="2">
    <source>
        <dbReference type="Pfam" id="PF09834"/>
    </source>
</evidence>
<dbReference type="Proteomes" id="UP000182276">
    <property type="component" value="Unassembled WGS sequence"/>
</dbReference>
<comment type="caution">
    <text evidence="3">The sequence shown here is derived from an EMBL/GenBank/DDBJ whole genome shotgun (WGS) entry which is preliminary data.</text>
</comment>
<protein>
    <submittedName>
        <fullName evidence="3">Uncharacterized membrane protein</fullName>
    </submittedName>
</protein>
<evidence type="ECO:0000256" key="1">
    <source>
        <dbReference type="SAM" id="Phobius"/>
    </source>
</evidence>
<dbReference type="EMBL" id="FNHO01000003">
    <property type="protein sequence ID" value="SDM26510.1"/>
    <property type="molecule type" value="Genomic_DNA"/>
</dbReference>
<keyword evidence="1" id="KW-0472">Membrane</keyword>
<sequence length="107" mass="12248">MNAAAPGQGRRAWRTFMKQRPLLKTFTFAILHFLTAFVVVYALTGNFAISGAAALIEPVVNTFVFYLHERAWQRLGHRRSTRSHSYGHDLFARFLRRSGPRGASLRR</sequence>
<gene>
    <name evidence="3" type="ORF">SAMN05660875_103340</name>
</gene>
<dbReference type="InterPro" id="IPR018638">
    <property type="entry name" value="DUF2061_membrane"/>
</dbReference>
<organism evidence="3 4">
    <name type="scientific">Stutzerimonas balearica DSM 6083</name>
    <dbReference type="NCBI Taxonomy" id="1123016"/>
    <lineage>
        <taxon>Bacteria</taxon>
        <taxon>Pseudomonadati</taxon>
        <taxon>Pseudomonadota</taxon>
        <taxon>Gammaproteobacteria</taxon>
        <taxon>Pseudomonadales</taxon>
        <taxon>Pseudomonadaceae</taxon>
        <taxon>Stutzerimonas</taxon>
    </lineage>
</organism>
<feature type="domain" description="DUF2061" evidence="2">
    <location>
        <begin position="22"/>
        <end position="73"/>
    </location>
</feature>
<accession>A0ABY0R1H9</accession>
<proteinExistence type="predicted"/>
<reference evidence="3 4" key="1">
    <citation type="submission" date="2016-10" db="EMBL/GenBank/DDBJ databases">
        <authorList>
            <person name="Varghese N."/>
            <person name="Submissions S."/>
        </authorList>
    </citation>
    <scope>NUCLEOTIDE SEQUENCE [LARGE SCALE GENOMIC DNA]</scope>
    <source>
        <strain evidence="3 4">DSM 6083</strain>
    </source>
</reference>
<dbReference type="Pfam" id="PF09834">
    <property type="entry name" value="DUF2061"/>
    <property type="match status" value="1"/>
</dbReference>